<organism evidence="7 8">
    <name type="scientific">Bordetella genomosp. 12</name>
    <dbReference type="NCBI Taxonomy" id="463035"/>
    <lineage>
        <taxon>Bacteria</taxon>
        <taxon>Pseudomonadati</taxon>
        <taxon>Pseudomonadota</taxon>
        <taxon>Betaproteobacteria</taxon>
        <taxon>Burkholderiales</taxon>
        <taxon>Alcaligenaceae</taxon>
        <taxon>Bordetella</taxon>
    </lineage>
</organism>
<feature type="transmembrane region" description="Helical" evidence="6">
    <location>
        <begin position="81"/>
        <end position="101"/>
    </location>
</feature>
<evidence type="ECO:0000313" key="7">
    <source>
        <dbReference type="EMBL" id="OZI77693.1"/>
    </source>
</evidence>
<comment type="caution">
    <text evidence="7">The sequence shown here is derived from an EMBL/GenBank/DDBJ whole genome shotgun (WGS) entry which is preliminary data.</text>
</comment>
<accession>A0A261VWM0</accession>
<keyword evidence="4 6" id="KW-1133">Transmembrane helix</keyword>
<dbReference type="AlphaFoldDB" id="A0A261VWM0"/>
<evidence type="ECO:0000313" key="8">
    <source>
        <dbReference type="Proteomes" id="UP000216429"/>
    </source>
</evidence>
<evidence type="ECO:0000256" key="6">
    <source>
        <dbReference type="SAM" id="Phobius"/>
    </source>
</evidence>
<dbReference type="Pfam" id="PF02653">
    <property type="entry name" value="BPD_transp_2"/>
    <property type="match status" value="1"/>
</dbReference>
<reference evidence="8" key="1">
    <citation type="submission" date="2017-05" db="EMBL/GenBank/DDBJ databases">
        <title>Complete and WGS of Bordetella genogroups.</title>
        <authorList>
            <person name="Spilker T."/>
            <person name="Lipuma J."/>
        </authorList>
    </citation>
    <scope>NUCLEOTIDE SEQUENCE [LARGE SCALE GENOMIC DNA]</scope>
    <source>
        <strain evidence="8">AU6712</strain>
    </source>
</reference>
<dbReference type="PANTHER" id="PTHR30482:SF17">
    <property type="entry name" value="ABC TRANSPORTER ATP-BINDING PROTEIN"/>
    <property type="match status" value="1"/>
</dbReference>
<evidence type="ECO:0000256" key="3">
    <source>
        <dbReference type="ARBA" id="ARBA00022692"/>
    </source>
</evidence>
<dbReference type="GO" id="GO:0005886">
    <property type="term" value="C:plasma membrane"/>
    <property type="evidence" value="ECO:0007669"/>
    <property type="project" value="UniProtKB-SubCell"/>
</dbReference>
<dbReference type="EMBL" id="NEVU01000001">
    <property type="protein sequence ID" value="OZI77693.1"/>
    <property type="molecule type" value="Genomic_DNA"/>
</dbReference>
<dbReference type="PANTHER" id="PTHR30482">
    <property type="entry name" value="HIGH-AFFINITY BRANCHED-CHAIN AMINO ACID TRANSPORT SYSTEM PERMEASE"/>
    <property type="match status" value="1"/>
</dbReference>
<evidence type="ECO:0000256" key="1">
    <source>
        <dbReference type="ARBA" id="ARBA00004651"/>
    </source>
</evidence>
<dbReference type="GO" id="GO:0015658">
    <property type="term" value="F:branched-chain amino acid transmembrane transporter activity"/>
    <property type="evidence" value="ECO:0007669"/>
    <property type="project" value="InterPro"/>
</dbReference>
<sequence>MMTVRKDLALYLALGIGLLLIAPVLIYPAFLIKILCFALFAIAFDLLLGGAGLLSFGHAAFLGCGAYVSAYTIKYLNADPLLGILAGTVSAAVLGLLFGLVAIRRQGIYFAMITLALAQLFYFLCVQIPQTGGEDGIQGVPRGKALGWLDLSSNLTTYYLVLAIFLLGAYTSWRILRSPFGTVLRAIRDNETRAISLGYRTARYKLVAFVASATLAGMAGATKAMAFQVASLLDVQWQTSGEVILMALIGGIGTLLGPLVGATVVVSLESYLADLDLPITVVIGVIFIVCVSVFRAGIMGEVEKRRTARLEREQDARTTA</sequence>
<feature type="transmembrane region" description="Helical" evidence="6">
    <location>
        <begin position="243"/>
        <end position="265"/>
    </location>
</feature>
<feature type="transmembrane region" description="Helical" evidence="6">
    <location>
        <begin position="37"/>
        <end position="61"/>
    </location>
</feature>
<keyword evidence="2" id="KW-1003">Cell membrane</keyword>
<feature type="transmembrane region" description="Helical" evidence="6">
    <location>
        <begin position="12"/>
        <end position="30"/>
    </location>
</feature>
<keyword evidence="8" id="KW-1185">Reference proteome</keyword>
<dbReference type="RefSeq" id="WP_094810546.1">
    <property type="nucleotide sequence ID" value="NZ_NEVU01000001.1"/>
</dbReference>
<dbReference type="CDD" id="cd06581">
    <property type="entry name" value="TM_PBP1_LivM_like"/>
    <property type="match status" value="1"/>
</dbReference>
<dbReference type="InterPro" id="IPR001851">
    <property type="entry name" value="ABC_transp_permease"/>
</dbReference>
<dbReference type="InterPro" id="IPR043428">
    <property type="entry name" value="LivM-like"/>
</dbReference>
<evidence type="ECO:0000256" key="5">
    <source>
        <dbReference type="ARBA" id="ARBA00023136"/>
    </source>
</evidence>
<evidence type="ECO:0000256" key="2">
    <source>
        <dbReference type="ARBA" id="ARBA00022475"/>
    </source>
</evidence>
<dbReference type="Proteomes" id="UP000216429">
    <property type="component" value="Unassembled WGS sequence"/>
</dbReference>
<keyword evidence="5 6" id="KW-0472">Membrane</keyword>
<feature type="transmembrane region" description="Helical" evidence="6">
    <location>
        <begin position="108"/>
        <end position="129"/>
    </location>
</feature>
<dbReference type="OrthoDB" id="9034298at2"/>
<comment type="subcellular location">
    <subcellularLocation>
        <location evidence="1">Cell membrane</location>
        <topology evidence="1">Multi-pass membrane protein</topology>
    </subcellularLocation>
</comment>
<feature type="transmembrane region" description="Helical" evidence="6">
    <location>
        <begin position="277"/>
        <end position="298"/>
    </location>
</feature>
<keyword evidence="3 6" id="KW-0812">Transmembrane</keyword>
<gene>
    <name evidence="7" type="ORF">CAL22_03950</name>
</gene>
<name>A0A261VWM0_9BORD</name>
<protein>
    <submittedName>
        <fullName evidence="7">Branched-chain amino acid ABC transporter permease</fullName>
    </submittedName>
</protein>
<evidence type="ECO:0000256" key="4">
    <source>
        <dbReference type="ARBA" id="ARBA00022989"/>
    </source>
</evidence>
<proteinExistence type="predicted"/>